<organism evidence="2 3">
    <name type="scientific">Streptomyces niveus</name>
    <name type="common">Streptomyces spheroides</name>
    <dbReference type="NCBI Taxonomy" id="193462"/>
    <lineage>
        <taxon>Bacteria</taxon>
        <taxon>Bacillati</taxon>
        <taxon>Actinomycetota</taxon>
        <taxon>Actinomycetes</taxon>
        <taxon>Kitasatosporales</taxon>
        <taxon>Streptomycetaceae</taxon>
        <taxon>Streptomyces</taxon>
    </lineage>
</organism>
<evidence type="ECO:0000256" key="1">
    <source>
        <dbReference type="SAM" id="MobiDB-lite"/>
    </source>
</evidence>
<dbReference type="RefSeq" id="WP_203233557.1">
    <property type="nucleotide sequence ID" value="NZ_CP018047.1"/>
</dbReference>
<reference evidence="2 3" key="1">
    <citation type="submission" date="2016-11" db="EMBL/GenBank/DDBJ databases">
        <title>Complete genome sequence of Streptomyces niveus SCSIO 3406.</title>
        <authorList>
            <person name="Zhu Q."/>
            <person name="Cheng W."/>
            <person name="Song Y."/>
            <person name="Li Q."/>
            <person name="Ju J."/>
        </authorList>
    </citation>
    <scope>NUCLEOTIDE SEQUENCE [LARGE SCALE GENOMIC DNA]</scope>
    <source>
        <strain evidence="2 3">SCSIO 3406</strain>
    </source>
</reference>
<evidence type="ECO:0008006" key="4">
    <source>
        <dbReference type="Google" id="ProtNLM"/>
    </source>
</evidence>
<gene>
    <name evidence="2" type="ORF">BBN63_15860</name>
</gene>
<evidence type="ECO:0000313" key="3">
    <source>
        <dbReference type="Proteomes" id="UP000189677"/>
    </source>
</evidence>
<dbReference type="AlphaFoldDB" id="A0A1U9QTF7"/>
<evidence type="ECO:0000313" key="2">
    <source>
        <dbReference type="EMBL" id="AQU67500.1"/>
    </source>
</evidence>
<feature type="compositionally biased region" description="Pro residues" evidence="1">
    <location>
        <begin position="175"/>
        <end position="200"/>
    </location>
</feature>
<keyword evidence="3" id="KW-1185">Reference proteome</keyword>
<protein>
    <recommendedName>
        <fullName evidence="4">Nucleotide exchange factor GrpE</fullName>
    </recommendedName>
</protein>
<dbReference type="Proteomes" id="UP000189677">
    <property type="component" value="Chromosome"/>
</dbReference>
<dbReference type="KEGG" id="snw:BBN63_15860"/>
<proteinExistence type="predicted"/>
<accession>A0A1U9QTF7</accession>
<feature type="region of interest" description="Disordered" evidence="1">
    <location>
        <begin position="172"/>
        <end position="240"/>
    </location>
</feature>
<dbReference type="EMBL" id="CP018047">
    <property type="protein sequence ID" value="AQU67500.1"/>
    <property type="molecule type" value="Genomic_DNA"/>
</dbReference>
<name>A0A1U9QTF7_STRNV</name>
<feature type="compositionally biased region" description="Pro residues" evidence="1">
    <location>
        <begin position="209"/>
        <end position="223"/>
    </location>
</feature>
<sequence length="240" mass="25850">MSGRLSRLREDLRQRRHHRAFRIAPLPPWDEPSREELERLLASVAESAATAGTAAPDTAVQPPPAEDSLDAKALADAATNLWRAQRRLTRQGEAASSRSRQTGRYLRSCREALDDAGLLVQEHEGDAFHTGRSLEALTFEEDPSLTAETVLETIRPTIYLHGRRIQMGQVIVGCPPAPEPATAPEPEPEPVSDPAPAPAPEPEDAVPAPTVPAPAVAPVPAPAPARETPSSSDHERTDHA</sequence>